<dbReference type="PANTHER" id="PTHR30469:SF36">
    <property type="entry name" value="BLL3903 PROTEIN"/>
    <property type="match status" value="1"/>
</dbReference>
<dbReference type="SUPFAM" id="SSF111369">
    <property type="entry name" value="HlyD-like secretion proteins"/>
    <property type="match status" value="1"/>
</dbReference>
<dbReference type="InterPro" id="IPR058624">
    <property type="entry name" value="MdtA-like_HH"/>
</dbReference>
<evidence type="ECO:0000256" key="4">
    <source>
        <dbReference type="ARBA" id="ARBA00022475"/>
    </source>
</evidence>
<evidence type="ECO:0000256" key="2">
    <source>
        <dbReference type="ARBA" id="ARBA00009477"/>
    </source>
</evidence>
<sequence>MLIMGCSLTVSAVGYWLFRPSTSDFSRAQSEVHAIPVIAVRAVQRDMPVKFNAKGTVSAIQTVEVYPQVTATIKAVHITEGQFVNKGERLFTLDTRAEEAGLAKSVAQLAKTRAELSNAERQLERQRELFHKNFISQAALDVAENQVAILRGQLRFDQAAIEADRVVRDYGEIVAPIAGRTGIIRVYPGSLVRPEATLLVSITQIDPIHVSFVLPERELAPLMQALNRDEVKVTARLDLPNAQTHVGRVVFIDSAVDSASGTIRVKAEFANAEGTFWPGMFANVMLIFSTLSDVLTLPAQAVQNDIKGTFVFVVDENYQVSPQPVHVRLIQEGIAVVEGIAPDDCVVVEGTQSIRPGSIVKDHDSETEDSNDAGRQGCGQGPHTNRVVIS</sequence>
<dbReference type="PANTHER" id="PTHR30469">
    <property type="entry name" value="MULTIDRUG RESISTANCE PROTEIN MDTA"/>
    <property type="match status" value="1"/>
</dbReference>
<name>A0A1I4LCH0_9PROT</name>
<dbReference type="InterPro" id="IPR058627">
    <property type="entry name" value="MdtA-like_C"/>
</dbReference>
<dbReference type="InterPro" id="IPR058625">
    <property type="entry name" value="MdtA-like_BSH"/>
</dbReference>
<keyword evidence="7" id="KW-0175">Coiled coil</keyword>
<dbReference type="Gene3D" id="2.40.50.100">
    <property type="match status" value="1"/>
</dbReference>
<keyword evidence="6" id="KW-0472">Membrane</keyword>
<feature type="coiled-coil region" evidence="7">
    <location>
        <begin position="102"/>
        <end position="129"/>
    </location>
</feature>
<evidence type="ECO:0000256" key="7">
    <source>
        <dbReference type="SAM" id="Coils"/>
    </source>
</evidence>
<evidence type="ECO:0000256" key="3">
    <source>
        <dbReference type="ARBA" id="ARBA00022448"/>
    </source>
</evidence>
<evidence type="ECO:0000259" key="12">
    <source>
        <dbReference type="Pfam" id="PF25967"/>
    </source>
</evidence>
<dbReference type="NCBIfam" id="TIGR01730">
    <property type="entry name" value="RND_mfp"/>
    <property type="match status" value="1"/>
</dbReference>
<dbReference type="STRING" id="52442.SAMN05421880_10218"/>
<evidence type="ECO:0000313" key="13">
    <source>
        <dbReference type="EMBL" id="SFL88556.1"/>
    </source>
</evidence>
<organism evidence="13 14">
    <name type="scientific">Nitrosomonas nitrosa</name>
    <dbReference type="NCBI Taxonomy" id="52442"/>
    <lineage>
        <taxon>Bacteria</taxon>
        <taxon>Pseudomonadati</taxon>
        <taxon>Pseudomonadota</taxon>
        <taxon>Betaproteobacteria</taxon>
        <taxon>Nitrosomonadales</taxon>
        <taxon>Nitrosomonadaceae</taxon>
        <taxon>Nitrosomonas</taxon>
    </lineage>
</organism>
<dbReference type="Gene3D" id="1.10.287.470">
    <property type="entry name" value="Helix hairpin bin"/>
    <property type="match status" value="1"/>
</dbReference>
<dbReference type="Pfam" id="PF25917">
    <property type="entry name" value="BSH_RND"/>
    <property type="match status" value="1"/>
</dbReference>
<evidence type="ECO:0000259" key="10">
    <source>
        <dbReference type="Pfam" id="PF25917"/>
    </source>
</evidence>
<evidence type="ECO:0000313" key="14">
    <source>
        <dbReference type="Proteomes" id="UP000199561"/>
    </source>
</evidence>
<reference evidence="13 14" key="1">
    <citation type="submission" date="2016-10" db="EMBL/GenBank/DDBJ databases">
        <authorList>
            <person name="de Groot N.N."/>
        </authorList>
    </citation>
    <scope>NUCLEOTIDE SEQUENCE [LARGE SCALE GENOMIC DNA]</scope>
    <source>
        <strain evidence="13 14">Nm146</strain>
    </source>
</reference>
<keyword evidence="3" id="KW-0813">Transport</keyword>
<feature type="region of interest" description="Disordered" evidence="8">
    <location>
        <begin position="357"/>
        <end position="390"/>
    </location>
</feature>
<dbReference type="GO" id="GO:0015562">
    <property type="term" value="F:efflux transmembrane transporter activity"/>
    <property type="evidence" value="ECO:0007669"/>
    <property type="project" value="TreeGrafter"/>
</dbReference>
<dbReference type="AlphaFoldDB" id="A0A1I4LCH0"/>
<protein>
    <submittedName>
        <fullName evidence="13">RND family efflux transporter, MFP subunit</fullName>
    </submittedName>
</protein>
<dbReference type="Pfam" id="PF25944">
    <property type="entry name" value="Beta-barrel_RND"/>
    <property type="match status" value="1"/>
</dbReference>
<keyword evidence="14" id="KW-1185">Reference proteome</keyword>
<gene>
    <name evidence="13" type="ORF">SAMN05421880_10218</name>
</gene>
<dbReference type="Gene3D" id="2.40.420.20">
    <property type="match status" value="1"/>
</dbReference>
<dbReference type="Gene3D" id="2.40.30.170">
    <property type="match status" value="1"/>
</dbReference>
<dbReference type="EMBL" id="FOUF01000002">
    <property type="protein sequence ID" value="SFL88556.1"/>
    <property type="molecule type" value="Genomic_DNA"/>
</dbReference>
<accession>A0A1I4LCH0</accession>
<evidence type="ECO:0000259" key="11">
    <source>
        <dbReference type="Pfam" id="PF25944"/>
    </source>
</evidence>
<dbReference type="Pfam" id="PF25967">
    <property type="entry name" value="RND-MFP_C"/>
    <property type="match status" value="1"/>
</dbReference>
<dbReference type="Proteomes" id="UP000199561">
    <property type="component" value="Unassembled WGS sequence"/>
</dbReference>
<evidence type="ECO:0000256" key="1">
    <source>
        <dbReference type="ARBA" id="ARBA00004236"/>
    </source>
</evidence>
<evidence type="ECO:0000256" key="6">
    <source>
        <dbReference type="ARBA" id="ARBA00023136"/>
    </source>
</evidence>
<feature type="domain" description="Multidrug resistance protein MdtA-like barrel-sandwich hybrid" evidence="10">
    <location>
        <begin position="62"/>
        <end position="194"/>
    </location>
</feature>
<dbReference type="RefSeq" id="WP_090665857.1">
    <property type="nucleotide sequence ID" value="NZ_FOUF01000002.1"/>
</dbReference>
<evidence type="ECO:0000256" key="5">
    <source>
        <dbReference type="ARBA" id="ARBA00022519"/>
    </source>
</evidence>
<keyword evidence="5" id="KW-0997">Cell inner membrane</keyword>
<evidence type="ECO:0000256" key="8">
    <source>
        <dbReference type="SAM" id="MobiDB-lite"/>
    </source>
</evidence>
<feature type="domain" description="Multidrug resistance protein MdtA-like alpha-helical hairpin" evidence="9">
    <location>
        <begin position="104"/>
        <end position="163"/>
    </location>
</feature>
<comment type="subcellular location">
    <subcellularLocation>
        <location evidence="1">Cell membrane</location>
    </subcellularLocation>
</comment>
<dbReference type="InterPro" id="IPR058626">
    <property type="entry name" value="MdtA-like_b-barrel"/>
</dbReference>
<comment type="similarity">
    <text evidence="2">Belongs to the membrane fusion protein (MFP) (TC 8.A.1) family.</text>
</comment>
<proteinExistence type="inferred from homology"/>
<dbReference type="InterPro" id="IPR006143">
    <property type="entry name" value="RND_pump_MFP"/>
</dbReference>
<dbReference type="Pfam" id="PF25876">
    <property type="entry name" value="HH_MFP_RND"/>
    <property type="match status" value="1"/>
</dbReference>
<dbReference type="GO" id="GO:1990281">
    <property type="term" value="C:efflux pump complex"/>
    <property type="evidence" value="ECO:0007669"/>
    <property type="project" value="TreeGrafter"/>
</dbReference>
<feature type="domain" description="Multidrug resistance protein MdtA-like beta-barrel" evidence="11">
    <location>
        <begin position="207"/>
        <end position="286"/>
    </location>
</feature>
<feature type="domain" description="Multidrug resistance protein MdtA-like C-terminal permuted SH3" evidence="12">
    <location>
        <begin position="293"/>
        <end position="352"/>
    </location>
</feature>
<evidence type="ECO:0000259" key="9">
    <source>
        <dbReference type="Pfam" id="PF25876"/>
    </source>
</evidence>
<keyword evidence="4" id="KW-1003">Cell membrane</keyword>